<dbReference type="GO" id="GO:0071949">
    <property type="term" value="F:FAD binding"/>
    <property type="evidence" value="ECO:0007669"/>
    <property type="project" value="InterPro"/>
</dbReference>
<dbReference type="Proteomes" id="UP000323856">
    <property type="component" value="Unassembled WGS sequence"/>
</dbReference>
<dbReference type="PANTHER" id="PTHR43476">
    <property type="entry name" value="3-(3-HYDROXY-PHENYL)PROPIONATE/3-HYDROXYCINNAMIC ACID HYDROXYLASE"/>
    <property type="match status" value="1"/>
</dbReference>
<keyword evidence="1" id="KW-0560">Oxidoreductase</keyword>
<dbReference type="Pfam" id="PF01494">
    <property type="entry name" value="FAD_binding_3"/>
    <property type="match status" value="1"/>
</dbReference>
<proteinExistence type="predicted"/>
<gene>
    <name evidence="3" type="ORF">FQ154_03815</name>
</gene>
<protein>
    <submittedName>
        <fullName evidence="3">FAD-dependent monooxygenase</fullName>
    </submittedName>
</protein>
<evidence type="ECO:0000259" key="2">
    <source>
        <dbReference type="Pfam" id="PF01494"/>
    </source>
</evidence>
<dbReference type="EMBL" id="VOBL01000003">
    <property type="protein sequence ID" value="KAA0978893.1"/>
    <property type="molecule type" value="Genomic_DNA"/>
</dbReference>
<dbReference type="Gene3D" id="3.50.50.60">
    <property type="entry name" value="FAD/NAD(P)-binding domain"/>
    <property type="match status" value="1"/>
</dbReference>
<evidence type="ECO:0000313" key="4">
    <source>
        <dbReference type="Proteomes" id="UP000323856"/>
    </source>
</evidence>
<dbReference type="OrthoDB" id="4246007at2"/>
<dbReference type="InterPro" id="IPR050631">
    <property type="entry name" value="PheA/TfdB_FAD_monoxygenase"/>
</dbReference>
<dbReference type="GO" id="GO:0008688">
    <property type="term" value="F:3-(3-hydroxyphenyl)propionate hydroxylase activity"/>
    <property type="evidence" value="ECO:0007669"/>
    <property type="project" value="TreeGrafter"/>
</dbReference>
<sequence>MARPIPRQVQEPGDLAARSPDRSMIDAIIIGGGPSGLALAILLTQAGHGVRVLEHRQSIGEHSRAIGIHPPGVAVLERLGIGEAAVDEGVKIGRGVGLSRGRIVAELSFAAIPAQHRFVLSLPQNHTVALLRCRLHALDPTALQTGTTYLSSTSRPGSVTASLRDARGNENSLEARFLIGADGTRSAVRRGTGIGVSARELPDEYLMGDYPESTDFGSIAALFLHGEGITESFPLPGNKRRWVSWTAPSEDRTLVELIEHRTGHRVDGSRNSMLSSFGARNLAVSSMAHGNLVLIGDAAHEVSPIGGQGMTLGLLDAAELAPILDAALAGRLTGQGLAEQLGCYSTRRLAAARRAGRQAHVNMMLGRPLWGPAGHARDALARTVFASDKFSLAVAATFSMTGGPNARR</sequence>
<dbReference type="GO" id="GO:0019622">
    <property type="term" value="P:3-(3-hydroxy)phenylpropionate catabolic process"/>
    <property type="evidence" value="ECO:0007669"/>
    <property type="project" value="TreeGrafter"/>
</dbReference>
<reference evidence="3 4" key="1">
    <citation type="submission" date="2019-07" db="EMBL/GenBank/DDBJ databases">
        <title>Analysis of the biochemical properties, biological activity and biotechnological potential of siderophores and biosurfactants produced by Antarctic psychrotolerant bacteria.</title>
        <authorList>
            <person name="Styczynski M."/>
            <person name="Krucon T."/>
            <person name="Decewicz P."/>
            <person name="Dziewit L."/>
        </authorList>
    </citation>
    <scope>NUCLEOTIDE SEQUENCE [LARGE SCALE GENOMIC DNA]</scope>
    <source>
        <strain evidence="3 4">ANT_H27</strain>
    </source>
</reference>
<dbReference type="Gene3D" id="3.30.70.2450">
    <property type="match status" value="1"/>
</dbReference>
<accession>A0A5B0EJ12</accession>
<dbReference type="InterPro" id="IPR036188">
    <property type="entry name" value="FAD/NAD-bd_sf"/>
</dbReference>
<comment type="caution">
    <text evidence="3">The sequence shown here is derived from an EMBL/GenBank/DDBJ whole genome shotgun (WGS) entry which is preliminary data.</text>
</comment>
<feature type="domain" description="FAD-binding" evidence="2">
    <location>
        <begin position="25"/>
        <end position="357"/>
    </location>
</feature>
<organism evidence="3 4">
    <name type="scientific">Paeniglutamicibacter gangotriensis</name>
    <dbReference type="NCBI Taxonomy" id="254787"/>
    <lineage>
        <taxon>Bacteria</taxon>
        <taxon>Bacillati</taxon>
        <taxon>Actinomycetota</taxon>
        <taxon>Actinomycetes</taxon>
        <taxon>Micrococcales</taxon>
        <taxon>Micrococcaceae</taxon>
        <taxon>Paeniglutamicibacter</taxon>
    </lineage>
</organism>
<keyword evidence="3" id="KW-0503">Monooxygenase</keyword>
<evidence type="ECO:0000256" key="1">
    <source>
        <dbReference type="ARBA" id="ARBA00023002"/>
    </source>
</evidence>
<evidence type="ECO:0000313" key="3">
    <source>
        <dbReference type="EMBL" id="KAA0978893.1"/>
    </source>
</evidence>
<dbReference type="InterPro" id="IPR002938">
    <property type="entry name" value="FAD-bd"/>
</dbReference>
<dbReference type="SUPFAM" id="SSF51905">
    <property type="entry name" value="FAD/NAD(P)-binding domain"/>
    <property type="match status" value="1"/>
</dbReference>
<dbReference type="PRINTS" id="PR00420">
    <property type="entry name" value="RNGMNOXGNASE"/>
</dbReference>
<dbReference type="PANTHER" id="PTHR43476:SF3">
    <property type="entry name" value="FAD-BINDING MONOOXYGENASE"/>
    <property type="match status" value="1"/>
</dbReference>
<name>A0A5B0EJ12_9MICC</name>
<dbReference type="AlphaFoldDB" id="A0A5B0EJ12"/>